<dbReference type="EMBL" id="JADKYU010000534">
    <property type="protein sequence ID" value="MBF4984748.1"/>
    <property type="molecule type" value="Genomic_DNA"/>
</dbReference>
<reference evidence="1 2" key="1">
    <citation type="submission" date="2020-11" db="EMBL/GenBank/DDBJ databases">
        <title>P. mediterranea TC4 genome.</title>
        <authorList>
            <person name="Molmeret M."/>
        </authorList>
    </citation>
    <scope>NUCLEOTIDE SEQUENCE [LARGE SCALE GENOMIC DNA]</scope>
    <source>
        <strain evidence="1 2">TC4</strain>
    </source>
</reference>
<dbReference type="InterPro" id="IPR018697">
    <property type="entry name" value="DUF2199"/>
</dbReference>
<comment type="caution">
    <text evidence="1">The sequence shown here is derived from an EMBL/GenBank/DDBJ whole genome shotgun (WGS) entry which is preliminary data.</text>
</comment>
<sequence length="176" mass="20927">MFWKKNKIKSTVYKCSECGKVHSAWPALTFTSPYNYHILSEVEKFEMATLDSDFCEIHQRDRVDRFIRVSLTQKIIDTCDKLEYGLWVSLSEKSFLDYKENFNNPNHYTGYFGWLSSHIEEYENTSLIPCDVYIKSGNHRPEIFPHQDFDHPFVRDYYNGISEKDAKNRICKLQKP</sequence>
<dbReference type="Proteomes" id="UP001194729">
    <property type="component" value="Unassembled WGS sequence"/>
</dbReference>
<name>A0ABS0A5V1_9FLAO</name>
<evidence type="ECO:0000313" key="2">
    <source>
        <dbReference type="Proteomes" id="UP001194729"/>
    </source>
</evidence>
<dbReference type="Pfam" id="PF09965">
    <property type="entry name" value="DUF2199"/>
    <property type="match status" value="1"/>
</dbReference>
<proteinExistence type="predicted"/>
<organism evidence="1 2">
    <name type="scientific">Nonlabens mediterrranea</name>
    <dbReference type="NCBI Taxonomy" id="1419947"/>
    <lineage>
        <taxon>Bacteria</taxon>
        <taxon>Pseudomonadati</taxon>
        <taxon>Bacteroidota</taxon>
        <taxon>Flavobacteriia</taxon>
        <taxon>Flavobacteriales</taxon>
        <taxon>Flavobacteriaceae</taxon>
        <taxon>Nonlabens</taxon>
    </lineage>
</organism>
<evidence type="ECO:0000313" key="1">
    <source>
        <dbReference type="EMBL" id="MBF4984748.1"/>
    </source>
</evidence>
<gene>
    <name evidence="1" type="ORF">FNJ87_10515</name>
</gene>
<keyword evidence="2" id="KW-1185">Reference proteome</keyword>
<protein>
    <submittedName>
        <fullName evidence="1">DUF2199 domain-containing protein</fullName>
    </submittedName>
</protein>
<accession>A0ABS0A5V1</accession>